<keyword evidence="1" id="KW-0479">Metal-binding</keyword>
<dbReference type="PANTHER" id="PTHR16222">
    <property type="entry name" value="ADP-RIBOSYLGLYCOHYDROLASE"/>
    <property type="match status" value="1"/>
</dbReference>
<dbReference type="AlphaFoldDB" id="A0A8J7QAS5"/>
<dbReference type="Pfam" id="PF03747">
    <property type="entry name" value="ADP_ribosyl_GH"/>
    <property type="match status" value="1"/>
</dbReference>
<feature type="binding site" evidence="1">
    <location>
        <position position="63"/>
    </location>
    <ligand>
        <name>Mg(2+)</name>
        <dbReference type="ChEBI" id="CHEBI:18420"/>
        <label>1</label>
    </ligand>
</feature>
<keyword evidence="1" id="KW-0460">Magnesium</keyword>
<name>A0A8J7QAS5_9BACT</name>
<dbReference type="InterPro" id="IPR036705">
    <property type="entry name" value="Ribosyl_crysJ1_sf"/>
</dbReference>
<dbReference type="Gene3D" id="1.10.4080.10">
    <property type="entry name" value="ADP-ribosylation/Crystallin J1"/>
    <property type="match status" value="1"/>
</dbReference>
<comment type="caution">
    <text evidence="2">The sequence shown here is derived from an EMBL/GenBank/DDBJ whole genome shotgun (WGS) entry which is preliminary data.</text>
</comment>
<dbReference type="EMBL" id="JAFREP010000018">
    <property type="protein sequence ID" value="MBO1320649.1"/>
    <property type="molecule type" value="Genomic_DNA"/>
</dbReference>
<dbReference type="InterPro" id="IPR050792">
    <property type="entry name" value="ADP-ribosylglycohydrolase"/>
</dbReference>
<dbReference type="SUPFAM" id="SSF101478">
    <property type="entry name" value="ADP-ribosylglycohydrolase"/>
    <property type="match status" value="1"/>
</dbReference>
<keyword evidence="3" id="KW-1185">Reference proteome</keyword>
<reference evidence="2" key="1">
    <citation type="submission" date="2021-03" db="EMBL/GenBank/DDBJ databases">
        <authorList>
            <person name="Wang G."/>
        </authorList>
    </citation>
    <scope>NUCLEOTIDE SEQUENCE</scope>
    <source>
        <strain evidence="2">KCTC 12899</strain>
    </source>
</reference>
<evidence type="ECO:0000313" key="2">
    <source>
        <dbReference type="EMBL" id="MBO1320649.1"/>
    </source>
</evidence>
<organism evidence="2 3">
    <name type="scientific">Acanthopleuribacter pedis</name>
    <dbReference type="NCBI Taxonomy" id="442870"/>
    <lineage>
        <taxon>Bacteria</taxon>
        <taxon>Pseudomonadati</taxon>
        <taxon>Acidobacteriota</taxon>
        <taxon>Holophagae</taxon>
        <taxon>Acanthopleuribacterales</taxon>
        <taxon>Acanthopleuribacteraceae</taxon>
        <taxon>Acanthopleuribacter</taxon>
    </lineage>
</organism>
<dbReference type="GO" id="GO:0046872">
    <property type="term" value="F:metal ion binding"/>
    <property type="evidence" value="ECO:0007669"/>
    <property type="project" value="UniProtKB-KW"/>
</dbReference>
<accession>A0A8J7QAS5</accession>
<gene>
    <name evidence="2" type="ORF">J3U88_19380</name>
</gene>
<feature type="binding site" evidence="1">
    <location>
        <position position="64"/>
    </location>
    <ligand>
        <name>Mg(2+)</name>
        <dbReference type="ChEBI" id="CHEBI:18420"/>
        <label>1</label>
    </ligand>
</feature>
<proteinExistence type="predicted"/>
<evidence type="ECO:0000256" key="1">
    <source>
        <dbReference type="PIRSR" id="PIRSR605502-1"/>
    </source>
</evidence>
<evidence type="ECO:0000313" key="3">
    <source>
        <dbReference type="Proteomes" id="UP000664417"/>
    </source>
</evidence>
<sequence>MLVGDHPVKPLEGVLPLRDIKQRKADTLACLNGLSVGDAFGQLFFRTPFSRNGEPPAGPWRWTDDTAMGLSVVENLFAFNTIDCDDLARRFARRYGAEPSRGYGGGAHDILGGIAAGRPWRDEASEAFGGEGSMGNGGAMRAAPIGIFLAHDLDGAAAAARRASMVTHFHPEGQVGAVAVALAAAFAFRARGQGKPNPGAFLEAVTTRLPQSEVRRGLEKARGLSADSSVETLVTALGNGSRVMAQDTVPAALWVSSHFLDDYEEALWRTVALGGDMDTNAAIVGGVVAAYTGIAGIPNIWLTRREPLPPLDETNL</sequence>
<feature type="binding site" evidence="1">
    <location>
        <position position="276"/>
    </location>
    <ligand>
        <name>Mg(2+)</name>
        <dbReference type="ChEBI" id="CHEBI:18420"/>
        <label>1</label>
    </ligand>
</feature>
<dbReference type="Proteomes" id="UP000664417">
    <property type="component" value="Unassembled WGS sequence"/>
</dbReference>
<comment type="cofactor">
    <cofactor evidence="1">
        <name>Mg(2+)</name>
        <dbReference type="ChEBI" id="CHEBI:18420"/>
    </cofactor>
    <text evidence="1">Binds 2 magnesium ions per subunit.</text>
</comment>
<feature type="binding site" evidence="1">
    <location>
        <position position="65"/>
    </location>
    <ligand>
        <name>Mg(2+)</name>
        <dbReference type="ChEBI" id="CHEBI:18420"/>
        <label>1</label>
    </ligand>
</feature>
<feature type="binding site" evidence="1">
    <location>
        <position position="278"/>
    </location>
    <ligand>
        <name>Mg(2+)</name>
        <dbReference type="ChEBI" id="CHEBI:18420"/>
        <label>1</label>
    </ligand>
</feature>
<dbReference type="InterPro" id="IPR005502">
    <property type="entry name" value="Ribosyl_crysJ1"/>
</dbReference>
<feature type="binding site" evidence="1">
    <location>
        <position position="279"/>
    </location>
    <ligand>
        <name>Mg(2+)</name>
        <dbReference type="ChEBI" id="CHEBI:18420"/>
        <label>1</label>
    </ligand>
</feature>
<protein>
    <submittedName>
        <fullName evidence="2">ADP-ribosylglycohydrolase family protein</fullName>
    </submittedName>
</protein>
<dbReference type="PANTHER" id="PTHR16222:SF12">
    <property type="entry name" value="ADP-RIBOSYLGLYCOHYDROLASE-RELATED"/>
    <property type="match status" value="1"/>
</dbReference>